<dbReference type="Proteomes" id="UP000756346">
    <property type="component" value="Unassembled WGS sequence"/>
</dbReference>
<sequence>MNLHDDANKWTLELHRDVIEGWLDKNWSRVYARRMDREKSISSLLMFQLSRKSRKTQRISDATRSVSTCALKTTSELGWRGVKEGRRDDKGSVAESVDEMKDLHVVIDGCLAVAVGIVAGIWSHDTYIGLSWCTALV</sequence>
<protein>
    <submittedName>
        <fullName evidence="1">Uncharacterized protein</fullName>
    </submittedName>
</protein>
<dbReference type="EMBL" id="JAGTJQ010000012">
    <property type="protein sequence ID" value="KAH7016043.1"/>
    <property type="molecule type" value="Genomic_DNA"/>
</dbReference>
<gene>
    <name evidence="1" type="ORF">B0I36DRAFT_354917</name>
</gene>
<keyword evidence="2" id="KW-1185">Reference proteome</keyword>
<organism evidence="1 2">
    <name type="scientific">Microdochium trichocladiopsis</name>
    <dbReference type="NCBI Taxonomy" id="1682393"/>
    <lineage>
        <taxon>Eukaryota</taxon>
        <taxon>Fungi</taxon>
        <taxon>Dikarya</taxon>
        <taxon>Ascomycota</taxon>
        <taxon>Pezizomycotina</taxon>
        <taxon>Sordariomycetes</taxon>
        <taxon>Xylariomycetidae</taxon>
        <taxon>Xylariales</taxon>
        <taxon>Microdochiaceae</taxon>
        <taxon>Microdochium</taxon>
    </lineage>
</organism>
<dbReference type="AlphaFoldDB" id="A0A9P9BIU8"/>
<proteinExistence type="predicted"/>
<accession>A0A9P9BIU8</accession>
<evidence type="ECO:0000313" key="1">
    <source>
        <dbReference type="EMBL" id="KAH7016043.1"/>
    </source>
</evidence>
<comment type="caution">
    <text evidence="1">The sequence shown here is derived from an EMBL/GenBank/DDBJ whole genome shotgun (WGS) entry which is preliminary data.</text>
</comment>
<dbReference type="RefSeq" id="XP_046005667.1">
    <property type="nucleotide sequence ID" value="XM_046157367.1"/>
</dbReference>
<name>A0A9P9BIU8_9PEZI</name>
<dbReference type="GeneID" id="70186913"/>
<evidence type="ECO:0000313" key="2">
    <source>
        <dbReference type="Proteomes" id="UP000756346"/>
    </source>
</evidence>
<reference evidence="1" key="1">
    <citation type="journal article" date="2021" name="Nat. Commun.">
        <title>Genetic determinants of endophytism in the Arabidopsis root mycobiome.</title>
        <authorList>
            <person name="Mesny F."/>
            <person name="Miyauchi S."/>
            <person name="Thiergart T."/>
            <person name="Pickel B."/>
            <person name="Atanasova L."/>
            <person name="Karlsson M."/>
            <person name="Huettel B."/>
            <person name="Barry K.W."/>
            <person name="Haridas S."/>
            <person name="Chen C."/>
            <person name="Bauer D."/>
            <person name="Andreopoulos W."/>
            <person name="Pangilinan J."/>
            <person name="LaButti K."/>
            <person name="Riley R."/>
            <person name="Lipzen A."/>
            <person name="Clum A."/>
            <person name="Drula E."/>
            <person name="Henrissat B."/>
            <person name="Kohler A."/>
            <person name="Grigoriev I.V."/>
            <person name="Martin F.M."/>
            <person name="Hacquard S."/>
        </authorList>
    </citation>
    <scope>NUCLEOTIDE SEQUENCE</scope>
    <source>
        <strain evidence="1">MPI-CAGE-CH-0230</strain>
    </source>
</reference>